<dbReference type="AlphaFoldDB" id="A0A0E9VUX0"/>
<organism evidence="1">
    <name type="scientific">Anguilla anguilla</name>
    <name type="common">European freshwater eel</name>
    <name type="synonym">Muraena anguilla</name>
    <dbReference type="NCBI Taxonomy" id="7936"/>
    <lineage>
        <taxon>Eukaryota</taxon>
        <taxon>Metazoa</taxon>
        <taxon>Chordata</taxon>
        <taxon>Craniata</taxon>
        <taxon>Vertebrata</taxon>
        <taxon>Euteleostomi</taxon>
        <taxon>Actinopterygii</taxon>
        <taxon>Neopterygii</taxon>
        <taxon>Teleostei</taxon>
        <taxon>Anguilliformes</taxon>
        <taxon>Anguillidae</taxon>
        <taxon>Anguilla</taxon>
    </lineage>
</organism>
<protein>
    <submittedName>
        <fullName evidence="1">Uncharacterized protein</fullName>
    </submittedName>
</protein>
<reference evidence="1" key="1">
    <citation type="submission" date="2014-11" db="EMBL/GenBank/DDBJ databases">
        <authorList>
            <person name="Amaro Gonzalez C."/>
        </authorList>
    </citation>
    <scope>NUCLEOTIDE SEQUENCE</scope>
</reference>
<name>A0A0E9VUX0_ANGAN</name>
<accession>A0A0E9VUX0</accession>
<dbReference type="EMBL" id="GBXM01027499">
    <property type="protein sequence ID" value="JAH81078.1"/>
    <property type="molecule type" value="Transcribed_RNA"/>
</dbReference>
<sequence length="46" mass="5083">MNVLYSKWKPHNPQSQGLAQGIDEGYGQGCSLCTVTYVHVLCGREN</sequence>
<reference evidence="1" key="2">
    <citation type="journal article" date="2015" name="Fish Shellfish Immunol.">
        <title>Early steps in the European eel (Anguilla anguilla)-Vibrio vulnificus interaction in the gills: Role of the RtxA13 toxin.</title>
        <authorList>
            <person name="Callol A."/>
            <person name="Pajuelo D."/>
            <person name="Ebbesson L."/>
            <person name="Teles M."/>
            <person name="MacKenzie S."/>
            <person name="Amaro C."/>
        </authorList>
    </citation>
    <scope>NUCLEOTIDE SEQUENCE</scope>
</reference>
<proteinExistence type="predicted"/>
<evidence type="ECO:0000313" key="1">
    <source>
        <dbReference type="EMBL" id="JAH81078.1"/>
    </source>
</evidence>